<feature type="domain" description="Cysteine-rich transmembrane" evidence="4">
    <location>
        <begin position="35"/>
        <end position="61"/>
    </location>
</feature>
<evidence type="ECO:0000313" key="5">
    <source>
        <dbReference type="EMBL" id="ORX50950.1"/>
    </source>
</evidence>
<evidence type="ECO:0000313" key="6">
    <source>
        <dbReference type="Proteomes" id="UP000242146"/>
    </source>
</evidence>
<dbReference type="GO" id="GO:0016020">
    <property type="term" value="C:membrane"/>
    <property type="evidence" value="ECO:0007669"/>
    <property type="project" value="UniProtKB-SubCell"/>
</dbReference>
<evidence type="ECO:0000259" key="4">
    <source>
        <dbReference type="Pfam" id="PF12734"/>
    </source>
</evidence>
<dbReference type="AlphaFoldDB" id="A0A1X2GE52"/>
<comment type="similarity">
    <text evidence="2">Belongs to the CYSTM1 family.</text>
</comment>
<comment type="caution">
    <text evidence="5">The sequence shown here is derived from an EMBL/GenBank/DDBJ whole genome shotgun (WGS) entry which is preliminary data.</text>
</comment>
<name>A0A1X2GE52_9FUNG</name>
<dbReference type="Proteomes" id="UP000242146">
    <property type="component" value="Unassembled WGS sequence"/>
</dbReference>
<gene>
    <name evidence="5" type="ORF">DM01DRAFT_299361</name>
</gene>
<evidence type="ECO:0000256" key="2">
    <source>
        <dbReference type="ARBA" id="ARBA00009444"/>
    </source>
</evidence>
<keyword evidence="3" id="KW-0472">Membrane</keyword>
<dbReference type="Pfam" id="PF12734">
    <property type="entry name" value="CYSTM"/>
    <property type="match status" value="1"/>
</dbReference>
<evidence type="ECO:0000256" key="1">
    <source>
        <dbReference type="ARBA" id="ARBA00004370"/>
    </source>
</evidence>
<keyword evidence="6" id="KW-1185">Reference proteome</keyword>
<dbReference type="EMBL" id="MCGT01000022">
    <property type="protein sequence ID" value="ORX50950.1"/>
    <property type="molecule type" value="Genomic_DNA"/>
</dbReference>
<proteinExistence type="inferred from homology"/>
<comment type="subcellular location">
    <subcellularLocation>
        <location evidence="1">Membrane</location>
    </subcellularLocation>
</comment>
<protein>
    <recommendedName>
        <fullName evidence="4">Cysteine-rich transmembrane domain-containing protein</fullName>
    </recommendedName>
</protein>
<accession>A0A1X2GE52</accession>
<dbReference type="InterPro" id="IPR028144">
    <property type="entry name" value="CYSTM_dom"/>
</dbReference>
<organism evidence="5 6">
    <name type="scientific">Hesseltinella vesiculosa</name>
    <dbReference type="NCBI Taxonomy" id="101127"/>
    <lineage>
        <taxon>Eukaryota</taxon>
        <taxon>Fungi</taxon>
        <taxon>Fungi incertae sedis</taxon>
        <taxon>Mucoromycota</taxon>
        <taxon>Mucoromycotina</taxon>
        <taxon>Mucoromycetes</taxon>
        <taxon>Mucorales</taxon>
        <taxon>Cunninghamellaceae</taxon>
        <taxon>Hesseltinella</taxon>
    </lineage>
</organism>
<evidence type="ECO:0000256" key="3">
    <source>
        <dbReference type="ARBA" id="ARBA00023136"/>
    </source>
</evidence>
<dbReference type="OrthoDB" id="2230200at2759"/>
<sequence>MNTQAYPPVQVAMTTERESNAVEQLQKQDGKHTHSTRLRGGGCIKGCLETICCCCALEAVCCCK</sequence>
<reference evidence="5 6" key="1">
    <citation type="submission" date="2016-07" db="EMBL/GenBank/DDBJ databases">
        <title>Pervasive Adenine N6-methylation of Active Genes in Fungi.</title>
        <authorList>
            <consortium name="DOE Joint Genome Institute"/>
            <person name="Mondo S.J."/>
            <person name="Dannebaum R.O."/>
            <person name="Kuo R.C."/>
            <person name="Labutti K."/>
            <person name="Haridas S."/>
            <person name="Kuo A."/>
            <person name="Salamov A."/>
            <person name="Ahrendt S.R."/>
            <person name="Lipzen A."/>
            <person name="Sullivan W."/>
            <person name="Andreopoulos W.B."/>
            <person name="Clum A."/>
            <person name="Lindquist E."/>
            <person name="Daum C."/>
            <person name="Ramamoorthy G.K."/>
            <person name="Gryganskyi A."/>
            <person name="Culley D."/>
            <person name="Magnuson J.K."/>
            <person name="James T.Y."/>
            <person name="O'Malley M.A."/>
            <person name="Stajich J.E."/>
            <person name="Spatafora J.W."/>
            <person name="Visel A."/>
            <person name="Grigoriev I.V."/>
        </authorList>
    </citation>
    <scope>NUCLEOTIDE SEQUENCE [LARGE SCALE GENOMIC DNA]</scope>
    <source>
        <strain evidence="5 6">NRRL 3301</strain>
    </source>
</reference>